<evidence type="ECO:0000313" key="1">
    <source>
        <dbReference type="EMBL" id="MBW84399.1"/>
    </source>
</evidence>
<reference evidence="1" key="1">
    <citation type="submission" date="2018-02" db="EMBL/GenBank/DDBJ databases">
        <title>Rhizophora mucronata_Transcriptome.</title>
        <authorList>
            <person name="Meera S.P."/>
            <person name="Sreeshan A."/>
            <person name="Augustine A."/>
        </authorList>
    </citation>
    <scope>NUCLEOTIDE SEQUENCE</scope>
    <source>
        <tissue evidence="1">Leaf</tissue>
    </source>
</reference>
<proteinExistence type="predicted"/>
<protein>
    <submittedName>
        <fullName evidence="1">Uncharacterized protein</fullName>
    </submittedName>
</protein>
<organism evidence="1">
    <name type="scientific">Rhizophora mucronata</name>
    <name type="common">Asiatic mangrove</name>
    <dbReference type="NCBI Taxonomy" id="61149"/>
    <lineage>
        <taxon>Eukaryota</taxon>
        <taxon>Viridiplantae</taxon>
        <taxon>Streptophyta</taxon>
        <taxon>Embryophyta</taxon>
        <taxon>Tracheophyta</taxon>
        <taxon>Spermatophyta</taxon>
        <taxon>Magnoliopsida</taxon>
        <taxon>eudicotyledons</taxon>
        <taxon>Gunneridae</taxon>
        <taxon>Pentapetalae</taxon>
        <taxon>rosids</taxon>
        <taxon>fabids</taxon>
        <taxon>Malpighiales</taxon>
        <taxon>Rhizophoraceae</taxon>
        <taxon>Rhizophora</taxon>
    </lineage>
</organism>
<sequence>MDRRRSLLGV</sequence>
<accession>A0A2P2IT39</accession>
<name>A0A2P2IT39_RHIMU</name>
<dbReference type="EMBL" id="GGEC01003916">
    <property type="protein sequence ID" value="MBW84399.1"/>
    <property type="molecule type" value="Transcribed_RNA"/>
</dbReference>